<name>A0A2W1C026_HELAM</name>
<proteinExistence type="predicted"/>
<evidence type="ECO:0000256" key="3">
    <source>
        <dbReference type="SAM" id="Phobius"/>
    </source>
</evidence>
<accession>A0A2W1C026</accession>
<reference evidence="4 5" key="1">
    <citation type="journal article" date="2017" name="BMC Biol.">
        <title>Genomic innovations, transcriptional plasticity and gene loss underlying the evolution and divergence of two highly polyphagous and invasive Helicoverpa pest species.</title>
        <authorList>
            <person name="Pearce S.L."/>
            <person name="Clarke D.F."/>
            <person name="East P.D."/>
            <person name="Elfekih S."/>
            <person name="Gordon K.H."/>
            <person name="Jermiin L.S."/>
            <person name="McGaughran A."/>
            <person name="Oakeshott J.G."/>
            <person name="Papanikolaou A."/>
            <person name="Perera O.P."/>
            <person name="Rane R.V."/>
            <person name="Richards S."/>
            <person name="Tay W.T."/>
            <person name="Walsh T.K."/>
            <person name="Anderson A."/>
            <person name="Anderson C.J."/>
            <person name="Asgari S."/>
            <person name="Board P.G."/>
            <person name="Bretschneider A."/>
            <person name="Campbell P.M."/>
            <person name="Chertemps T."/>
            <person name="Christeller J.T."/>
            <person name="Coppin C.W."/>
            <person name="Downes S.J."/>
            <person name="Duan G."/>
            <person name="Farnsworth C.A."/>
            <person name="Good R.T."/>
            <person name="Han L.B."/>
            <person name="Han Y.C."/>
            <person name="Hatje K."/>
            <person name="Horne I."/>
            <person name="Huang Y.P."/>
            <person name="Hughes D.S."/>
            <person name="Jacquin-Joly E."/>
            <person name="James W."/>
            <person name="Jhangiani S."/>
            <person name="Kollmar M."/>
            <person name="Kuwar S.S."/>
            <person name="Li S."/>
            <person name="Liu N.Y."/>
            <person name="Maibeche M.T."/>
            <person name="Miller J.R."/>
            <person name="Montagne N."/>
            <person name="Perry T."/>
            <person name="Qu J."/>
            <person name="Song S.V."/>
            <person name="Sutton G.G."/>
            <person name="Vogel H."/>
            <person name="Walenz B.P."/>
            <person name="Xu W."/>
            <person name="Zhang H.J."/>
            <person name="Zou Z."/>
            <person name="Batterham P."/>
            <person name="Edwards O.R."/>
            <person name="Feyereisen R."/>
            <person name="Gibbs R.A."/>
            <person name="Heckel D.G."/>
            <person name="McGrath A."/>
            <person name="Robin C."/>
            <person name="Scherer S.E."/>
            <person name="Worley K.C."/>
            <person name="Wu Y.D."/>
        </authorList>
    </citation>
    <scope>NUCLEOTIDE SEQUENCE [LARGE SCALE GENOMIC DNA]</scope>
    <source>
        <strain evidence="4">Harm_GR_Male_#8</strain>
        <tissue evidence="4">Whole organism</tissue>
    </source>
</reference>
<organism evidence="4 5">
    <name type="scientific">Helicoverpa armigera</name>
    <name type="common">Cotton bollworm</name>
    <name type="synonym">Heliothis armigera</name>
    <dbReference type="NCBI Taxonomy" id="29058"/>
    <lineage>
        <taxon>Eukaryota</taxon>
        <taxon>Metazoa</taxon>
        <taxon>Ecdysozoa</taxon>
        <taxon>Arthropoda</taxon>
        <taxon>Hexapoda</taxon>
        <taxon>Insecta</taxon>
        <taxon>Pterygota</taxon>
        <taxon>Neoptera</taxon>
        <taxon>Endopterygota</taxon>
        <taxon>Lepidoptera</taxon>
        <taxon>Glossata</taxon>
        <taxon>Ditrysia</taxon>
        <taxon>Noctuoidea</taxon>
        <taxon>Noctuidae</taxon>
        <taxon>Heliothinae</taxon>
        <taxon>Helicoverpa</taxon>
    </lineage>
</organism>
<keyword evidence="3" id="KW-0472">Membrane</keyword>
<dbReference type="Proteomes" id="UP000249218">
    <property type="component" value="Unassembled WGS sequence"/>
</dbReference>
<keyword evidence="5" id="KW-1185">Reference proteome</keyword>
<feature type="transmembrane region" description="Helical" evidence="3">
    <location>
        <begin position="32"/>
        <end position="51"/>
    </location>
</feature>
<keyword evidence="3" id="KW-1133">Transmembrane helix</keyword>
<dbReference type="AlphaFoldDB" id="A0A2W1C026"/>
<evidence type="ECO:0000256" key="2">
    <source>
        <dbReference type="SAM" id="MobiDB-lite"/>
    </source>
</evidence>
<feature type="compositionally biased region" description="Gly residues" evidence="2">
    <location>
        <begin position="1"/>
        <end position="18"/>
    </location>
</feature>
<keyword evidence="3" id="KW-0812">Transmembrane</keyword>
<evidence type="ECO:0000256" key="1">
    <source>
        <dbReference type="SAM" id="Coils"/>
    </source>
</evidence>
<keyword evidence="1" id="KW-0175">Coiled coil</keyword>
<feature type="region of interest" description="Disordered" evidence="2">
    <location>
        <begin position="1"/>
        <end position="27"/>
    </location>
</feature>
<sequence length="158" mass="17559">MSGRPGGAGRGGGPGRSSGAGRSDRSDGEISLVPLIAGALIGAGILAVIYFHTQKAQKSEVPEVPTVIEVTPRPRKICYRRSNVCPKISLKRRRFLTKEEEQELNRQLQEEQEKLLAEQEERKKLEEKSKSIKSFGKFFCLPENSDNKEDCDLEEESA</sequence>
<dbReference type="EMBL" id="KZ149891">
    <property type="protein sequence ID" value="PZC79065.1"/>
    <property type="molecule type" value="Genomic_DNA"/>
</dbReference>
<protein>
    <submittedName>
        <fullName evidence="4">Uncharacterized protein</fullName>
    </submittedName>
</protein>
<gene>
    <name evidence="4" type="primary">HaOG216880</name>
    <name evidence="4" type="ORF">B5X24_HaOG216880</name>
</gene>
<feature type="coiled-coil region" evidence="1">
    <location>
        <begin position="94"/>
        <end position="129"/>
    </location>
</feature>
<evidence type="ECO:0000313" key="4">
    <source>
        <dbReference type="EMBL" id="PZC79065.1"/>
    </source>
</evidence>
<evidence type="ECO:0000313" key="5">
    <source>
        <dbReference type="Proteomes" id="UP000249218"/>
    </source>
</evidence>